<feature type="signal peptide" evidence="1">
    <location>
        <begin position="1"/>
        <end position="18"/>
    </location>
</feature>
<organism evidence="2 3">
    <name type="scientific">Desmophyllum pertusum</name>
    <dbReference type="NCBI Taxonomy" id="174260"/>
    <lineage>
        <taxon>Eukaryota</taxon>
        <taxon>Metazoa</taxon>
        <taxon>Cnidaria</taxon>
        <taxon>Anthozoa</taxon>
        <taxon>Hexacorallia</taxon>
        <taxon>Scleractinia</taxon>
        <taxon>Caryophylliina</taxon>
        <taxon>Caryophylliidae</taxon>
        <taxon>Desmophyllum</taxon>
    </lineage>
</organism>
<sequence length="136" mass="15369">MLVKWAVILSAFIAASRGSISQEKRSDFSMSDNQFYRVGDTELDDEITDCALVEHQFRKGLIRLREYLERKRGCGRQGKLQNIEGIEKSTEDDINKDNIAEIAKSATEDFHFKIPSPIPVVKKAPKTIPQGTLDLT</sequence>
<keyword evidence="1" id="KW-0732">Signal</keyword>
<name>A0A9W9YLV8_9CNID</name>
<dbReference type="EMBL" id="MU827320">
    <property type="protein sequence ID" value="KAJ7357547.1"/>
    <property type="molecule type" value="Genomic_DNA"/>
</dbReference>
<dbReference type="OrthoDB" id="5974168at2759"/>
<evidence type="ECO:0000313" key="2">
    <source>
        <dbReference type="EMBL" id="KAJ7357547.1"/>
    </source>
</evidence>
<dbReference type="Proteomes" id="UP001163046">
    <property type="component" value="Unassembled WGS sequence"/>
</dbReference>
<evidence type="ECO:0000313" key="3">
    <source>
        <dbReference type="Proteomes" id="UP001163046"/>
    </source>
</evidence>
<keyword evidence="3" id="KW-1185">Reference proteome</keyword>
<comment type="caution">
    <text evidence="2">The sequence shown here is derived from an EMBL/GenBank/DDBJ whole genome shotgun (WGS) entry which is preliminary data.</text>
</comment>
<proteinExistence type="predicted"/>
<accession>A0A9W9YLV8</accession>
<dbReference type="AlphaFoldDB" id="A0A9W9YLV8"/>
<evidence type="ECO:0000256" key="1">
    <source>
        <dbReference type="SAM" id="SignalP"/>
    </source>
</evidence>
<gene>
    <name evidence="2" type="ORF">OS493_024354</name>
</gene>
<reference evidence="2" key="1">
    <citation type="submission" date="2023-01" db="EMBL/GenBank/DDBJ databases">
        <title>Genome assembly of the deep-sea coral Lophelia pertusa.</title>
        <authorList>
            <person name="Herrera S."/>
            <person name="Cordes E."/>
        </authorList>
    </citation>
    <scope>NUCLEOTIDE SEQUENCE</scope>
    <source>
        <strain evidence="2">USNM1676648</strain>
        <tissue evidence="2">Polyp</tissue>
    </source>
</reference>
<evidence type="ECO:0008006" key="4">
    <source>
        <dbReference type="Google" id="ProtNLM"/>
    </source>
</evidence>
<feature type="chain" id="PRO_5040792811" description="Secreted protein" evidence="1">
    <location>
        <begin position="19"/>
        <end position="136"/>
    </location>
</feature>
<protein>
    <recommendedName>
        <fullName evidence="4">Secreted protein</fullName>
    </recommendedName>
</protein>